<sequence length="268" mass="30869">MKSVLTQYRTKQKRAKIQKFLLRFGIFFILVAGSVLFLLLSPQLQFESLVLSGNALVPSEEITRAANNFLSERVARFFPRRGVLVFRPDAFESYILKEFPELSAADVSRSFSRELTLHVSERSPWGLYCKMNTNDCFYIAQDGVLAAPAPQLTRNAVFRITDQRTLSAFYILGEKAIEESDAIFLRQAVDLLTDHHGVTVREVILGRVFQDQTELLTNEGWYALFDERTNKNRALENLALVLDQHITDRTALEYIDIRFEGKVFYKKR</sequence>
<comment type="caution">
    <text evidence="2">The sequence shown here is derived from an EMBL/GenBank/DDBJ whole genome shotgun (WGS) entry which is preliminary data.</text>
</comment>
<keyword evidence="1" id="KW-0472">Membrane</keyword>
<organism evidence="2 3">
    <name type="scientific">Candidatus Ryanbacteria bacterium RIFCSPLOWO2_02_FULL_45_11c</name>
    <dbReference type="NCBI Taxonomy" id="1802128"/>
    <lineage>
        <taxon>Bacteria</taxon>
        <taxon>Candidatus Ryaniibacteriota</taxon>
    </lineage>
</organism>
<feature type="transmembrane region" description="Helical" evidence="1">
    <location>
        <begin position="20"/>
        <end position="40"/>
    </location>
</feature>
<reference evidence="2 3" key="1">
    <citation type="journal article" date="2016" name="Nat. Commun.">
        <title>Thousands of microbial genomes shed light on interconnected biogeochemical processes in an aquifer system.</title>
        <authorList>
            <person name="Anantharaman K."/>
            <person name="Brown C.T."/>
            <person name="Hug L.A."/>
            <person name="Sharon I."/>
            <person name="Castelle C.J."/>
            <person name="Probst A.J."/>
            <person name="Thomas B.C."/>
            <person name="Singh A."/>
            <person name="Wilkins M.J."/>
            <person name="Karaoz U."/>
            <person name="Brodie E.L."/>
            <person name="Williams K.H."/>
            <person name="Hubbard S.S."/>
            <person name="Banfield J.F."/>
        </authorList>
    </citation>
    <scope>NUCLEOTIDE SEQUENCE [LARGE SCALE GENOMIC DNA]</scope>
</reference>
<proteinExistence type="predicted"/>
<name>A0A1G2GXQ2_9BACT</name>
<evidence type="ECO:0008006" key="4">
    <source>
        <dbReference type="Google" id="ProtNLM"/>
    </source>
</evidence>
<gene>
    <name evidence="2" type="ORF">A3H64_00600</name>
</gene>
<keyword evidence="1" id="KW-0812">Transmembrane</keyword>
<dbReference type="Proteomes" id="UP000178186">
    <property type="component" value="Unassembled WGS sequence"/>
</dbReference>
<protein>
    <recommendedName>
        <fullName evidence="4">POTRA domain-containing protein</fullName>
    </recommendedName>
</protein>
<dbReference type="EMBL" id="MHNY01000043">
    <property type="protein sequence ID" value="OGZ54558.1"/>
    <property type="molecule type" value="Genomic_DNA"/>
</dbReference>
<evidence type="ECO:0000313" key="3">
    <source>
        <dbReference type="Proteomes" id="UP000178186"/>
    </source>
</evidence>
<dbReference type="STRING" id="1802128.A3H64_00600"/>
<dbReference type="AlphaFoldDB" id="A0A1G2GXQ2"/>
<evidence type="ECO:0000313" key="2">
    <source>
        <dbReference type="EMBL" id="OGZ54558.1"/>
    </source>
</evidence>
<evidence type="ECO:0000256" key="1">
    <source>
        <dbReference type="SAM" id="Phobius"/>
    </source>
</evidence>
<keyword evidence="1" id="KW-1133">Transmembrane helix</keyword>
<accession>A0A1G2GXQ2</accession>